<comment type="caution">
    <text evidence="4">The sequence shown here is derived from an EMBL/GenBank/DDBJ whole genome shotgun (WGS) entry which is preliminary data.</text>
</comment>
<sequence length="338" mass="37286">MEPFRKCFSSEDIPDLSGRVIVVTGGATGIGKETVTQLLQRNARVYVASRSMTKFRKLLEDLSIPDINKTTLRFLELDLSDVKSCIRAAKQLEQLETRLDVVIANAALSVMPQTLTTDGLEIQLGTNHLGHFVFIYSLLDLIKETSKNVGDARIVVVASHAHAMYKPIPGSIIDFDGLGVEGPDRLRSMADVQASFQRYARSKLANILFARALDKHFQETGHSNVFVNCLNPGTVGTSVSSDSAAIPPWMALFSSAAVRLTGISVQDGARTTLLLATDAKIKSQRLRGRYFDVGPLSGKFWYGYSWDATDTKLSDAAGNEKLMVTLWKWSLEMMDKFM</sequence>
<comment type="similarity">
    <text evidence="1">Belongs to the short-chain dehydrogenases/reductases (SDR) family.</text>
</comment>
<dbReference type="OrthoDB" id="542013at2759"/>
<protein>
    <submittedName>
        <fullName evidence="4">Carbonyl reductase</fullName>
    </submittedName>
</protein>
<dbReference type="InterPro" id="IPR036291">
    <property type="entry name" value="NAD(P)-bd_dom_sf"/>
</dbReference>
<dbReference type="AlphaFoldDB" id="A0A8K0TCJ8"/>
<gene>
    <name evidence="4" type="ORF">B0T11DRAFT_312081</name>
</gene>
<keyword evidence="3" id="KW-0560">Oxidoreductase</keyword>
<dbReference type="InterPro" id="IPR002347">
    <property type="entry name" value="SDR_fam"/>
</dbReference>
<dbReference type="GO" id="GO:0016491">
    <property type="term" value="F:oxidoreductase activity"/>
    <property type="evidence" value="ECO:0007669"/>
    <property type="project" value="UniProtKB-KW"/>
</dbReference>
<evidence type="ECO:0000313" key="5">
    <source>
        <dbReference type="Proteomes" id="UP000813385"/>
    </source>
</evidence>
<dbReference type="Proteomes" id="UP000813385">
    <property type="component" value="Unassembled WGS sequence"/>
</dbReference>
<dbReference type="PRINTS" id="PR00081">
    <property type="entry name" value="GDHRDH"/>
</dbReference>
<keyword evidence="5" id="KW-1185">Reference proteome</keyword>
<dbReference type="PANTHER" id="PTHR24320:SF282">
    <property type="entry name" value="WW DOMAIN-CONTAINING OXIDOREDUCTASE"/>
    <property type="match status" value="1"/>
</dbReference>
<keyword evidence="2" id="KW-0521">NADP</keyword>
<dbReference type="PANTHER" id="PTHR24320">
    <property type="entry name" value="RETINOL DEHYDROGENASE"/>
    <property type="match status" value="1"/>
</dbReference>
<dbReference type="Gene3D" id="3.40.50.720">
    <property type="entry name" value="NAD(P)-binding Rossmann-like Domain"/>
    <property type="match status" value="1"/>
</dbReference>
<accession>A0A8K0TCJ8</accession>
<dbReference type="Pfam" id="PF00106">
    <property type="entry name" value="adh_short"/>
    <property type="match status" value="1"/>
</dbReference>
<evidence type="ECO:0000256" key="2">
    <source>
        <dbReference type="ARBA" id="ARBA00022857"/>
    </source>
</evidence>
<dbReference type="EMBL" id="JAGPXD010000004">
    <property type="protein sequence ID" value="KAH7359455.1"/>
    <property type="molecule type" value="Genomic_DNA"/>
</dbReference>
<reference evidence="4" key="1">
    <citation type="journal article" date="2021" name="Nat. Commun.">
        <title>Genetic determinants of endophytism in the Arabidopsis root mycobiome.</title>
        <authorList>
            <person name="Mesny F."/>
            <person name="Miyauchi S."/>
            <person name="Thiergart T."/>
            <person name="Pickel B."/>
            <person name="Atanasova L."/>
            <person name="Karlsson M."/>
            <person name="Huettel B."/>
            <person name="Barry K.W."/>
            <person name="Haridas S."/>
            <person name="Chen C."/>
            <person name="Bauer D."/>
            <person name="Andreopoulos W."/>
            <person name="Pangilinan J."/>
            <person name="LaButti K."/>
            <person name="Riley R."/>
            <person name="Lipzen A."/>
            <person name="Clum A."/>
            <person name="Drula E."/>
            <person name="Henrissat B."/>
            <person name="Kohler A."/>
            <person name="Grigoriev I.V."/>
            <person name="Martin F.M."/>
            <person name="Hacquard S."/>
        </authorList>
    </citation>
    <scope>NUCLEOTIDE SEQUENCE</scope>
    <source>
        <strain evidence="4">MPI-CAGE-AT-0016</strain>
    </source>
</reference>
<evidence type="ECO:0000256" key="1">
    <source>
        <dbReference type="ARBA" id="ARBA00006484"/>
    </source>
</evidence>
<organism evidence="4 5">
    <name type="scientific">Plectosphaerella cucumerina</name>
    <dbReference type="NCBI Taxonomy" id="40658"/>
    <lineage>
        <taxon>Eukaryota</taxon>
        <taxon>Fungi</taxon>
        <taxon>Dikarya</taxon>
        <taxon>Ascomycota</taxon>
        <taxon>Pezizomycotina</taxon>
        <taxon>Sordariomycetes</taxon>
        <taxon>Hypocreomycetidae</taxon>
        <taxon>Glomerellales</taxon>
        <taxon>Plectosphaerellaceae</taxon>
        <taxon>Plectosphaerella</taxon>
    </lineage>
</organism>
<dbReference type="SUPFAM" id="SSF51735">
    <property type="entry name" value="NAD(P)-binding Rossmann-fold domains"/>
    <property type="match status" value="1"/>
</dbReference>
<name>A0A8K0TCJ8_9PEZI</name>
<evidence type="ECO:0000256" key="3">
    <source>
        <dbReference type="ARBA" id="ARBA00023002"/>
    </source>
</evidence>
<proteinExistence type="inferred from homology"/>
<evidence type="ECO:0000313" key="4">
    <source>
        <dbReference type="EMBL" id="KAH7359455.1"/>
    </source>
</evidence>